<comment type="caution">
    <text evidence="1">The sequence shown here is derived from an EMBL/GenBank/DDBJ whole genome shotgun (WGS) entry which is preliminary data.</text>
</comment>
<dbReference type="EMBL" id="CACRXK020002032">
    <property type="protein sequence ID" value="CAB3992357.1"/>
    <property type="molecule type" value="Genomic_DNA"/>
</dbReference>
<gene>
    <name evidence="1" type="ORF">PACLA_8A074307</name>
</gene>
<proteinExistence type="predicted"/>
<keyword evidence="2" id="KW-1185">Reference proteome</keyword>
<dbReference type="AlphaFoldDB" id="A0A7D9HSS4"/>
<evidence type="ECO:0000313" key="2">
    <source>
        <dbReference type="Proteomes" id="UP001152795"/>
    </source>
</evidence>
<reference evidence="1" key="1">
    <citation type="submission" date="2020-04" db="EMBL/GenBank/DDBJ databases">
        <authorList>
            <person name="Alioto T."/>
            <person name="Alioto T."/>
            <person name="Gomez Garrido J."/>
        </authorList>
    </citation>
    <scope>NUCLEOTIDE SEQUENCE</scope>
    <source>
        <strain evidence="1">A484AB</strain>
    </source>
</reference>
<evidence type="ECO:0000313" key="1">
    <source>
        <dbReference type="EMBL" id="CAB3992357.1"/>
    </source>
</evidence>
<organism evidence="1 2">
    <name type="scientific">Paramuricea clavata</name>
    <name type="common">Red gorgonian</name>
    <name type="synonym">Violescent sea-whip</name>
    <dbReference type="NCBI Taxonomy" id="317549"/>
    <lineage>
        <taxon>Eukaryota</taxon>
        <taxon>Metazoa</taxon>
        <taxon>Cnidaria</taxon>
        <taxon>Anthozoa</taxon>
        <taxon>Octocorallia</taxon>
        <taxon>Malacalcyonacea</taxon>
        <taxon>Plexauridae</taxon>
        <taxon>Paramuricea</taxon>
    </lineage>
</organism>
<dbReference type="OrthoDB" id="10405862at2759"/>
<name>A0A7D9HSS4_PARCT</name>
<protein>
    <submittedName>
        <fullName evidence="1">Uncharacterized protein</fullName>
    </submittedName>
</protein>
<sequence length="253" mass="28849">MLEGLVADTFWIREKSGILVKKKKERIVRINCNGNEGKATLEVMSPTDVSTITFHQELDCNKCLLMSDRSLRCRKLALVPSVAFDKHMSRGLVLEHHDQHALQEWEGRLRRHLRVVSYPVRIMTKQNGRKSATLHISPSRLYLSRGFPPKFHMLGSWNIALHANNLVLLNRSIQLNVNYDGTDRLTLATDNARDIFETIYGCYGKLTPPKDTDVNMDRIVPSSRRRLASMPTSVRNEMSLRSVSGRATTMSFS</sequence>
<dbReference type="Proteomes" id="UP001152795">
    <property type="component" value="Unassembled WGS sequence"/>
</dbReference>
<accession>A0A7D9HSS4</accession>